<dbReference type="SMART" id="SM01002">
    <property type="entry name" value="AlaDh_PNT_C"/>
    <property type="match status" value="1"/>
</dbReference>
<dbReference type="AlphaFoldDB" id="A0A9X2F636"/>
<evidence type="ECO:0000256" key="7">
    <source>
        <dbReference type="ARBA" id="ARBA00023027"/>
    </source>
</evidence>
<dbReference type="FunFam" id="3.40.50.720:FF:000188">
    <property type="entry name" value="NAD(P) transhydrogenase alpha subunit 1"/>
    <property type="match status" value="1"/>
</dbReference>
<evidence type="ECO:0000256" key="11">
    <source>
        <dbReference type="ARBA" id="ARBA00084087"/>
    </source>
</evidence>
<dbReference type="SMART" id="SM01003">
    <property type="entry name" value="AlaDh_PNT_N"/>
    <property type="match status" value="1"/>
</dbReference>
<dbReference type="PANTHER" id="PTHR10160:SF19">
    <property type="entry name" value="PROTON-TRANSLOCATING NAD(P)(+) TRANSHYDROGENASE"/>
    <property type="match status" value="1"/>
</dbReference>
<evidence type="ECO:0000256" key="8">
    <source>
        <dbReference type="ARBA" id="ARBA00048202"/>
    </source>
</evidence>
<evidence type="ECO:0000256" key="9">
    <source>
        <dbReference type="ARBA" id="ARBA00071353"/>
    </source>
</evidence>
<comment type="catalytic activity">
    <reaction evidence="8">
        <text>NAD(+) + NADPH + H(+)(in) = NADH + NADP(+) + H(+)(out)</text>
        <dbReference type="Rhea" id="RHEA:47992"/>
        <dbReference type="ChEBI" id="CHEBI:15378"/>
        <dbReference type="ChEBI" id="CHEBI:57540"/>
        <dbReference type="ChEBI" id="CHEBI:57783"/>
        <dbReference type="ChEBI" id="CHEBI:57945"/>
        <dbReference type="ChEBI" id="CHEBI:58349"/>
        <dbReference type="EC" id="7.1.1.1"/>
    </reaction>
</comment>
<reference evidence="14" key="1">
    <citation type="submission" date="2022-06" db="EMBL/GenBank/DDBJ databases">
        <title>Aeoliella straminimaris, a novel planctomycete from sediments.</title>
        <authorList>
            <person name="Vitorino I.R."/>
            <person name="Lage O.M."/>
        </authorList>
    </citation>
    <scope>NUCLEOTIDE SEQUENCE</scope>
    <source>
        <strain evidence="14">ICT_H6.2</strain>
    </source>
</reference>
<dbReference type="GO" id="GO:0006740">
    <property type="term" value="P:NADPH regeneration"/>
    <property type="evidence" value="ECO:0007669"/>
    <property type="project" value="TreeGrafter"/>
</dbReference>
<dbReference type="InterPro" id="IPR036291">
    <property type="entry name" value="NAD(P)-bd_dom_sf"/>
</dbReference>
<dbReference type="EMBL" id="JAMXLR010000015">
    <property type="protein sequence ID" value="MCO6042900.1"/>
    <property type="molecule type" value="Genomic_DNA"/>
</dbReference>
<feature type="domain" description="Alanine dehydrogenase/pyridine nucleotide transhydrogenase N-terminal" evidence="13">
    <location>
        <begin position="4"/>
        <end position="145"/>
    </location>
</feature>
<feature type="domain" description="Alanine dehydrogenase/pyridine nucleotide transhydrogenase NAD(H)-binding" evidence="12">
    <location>
        <begin position="154"/>
        <end position="319"/>
    </location>
</feature>
<dbReference type="InterPro" id="IPR007698">
    <property type="entry name" value="AlaDH/PNT_NAD(H)-bd"/>
</dbReference>
<keyword evidence="15" id="KW-1185">Reference proteome</keyword>
<protein>
    <recommendedName>
        <fullName evidence="9">NAD(P) transhydrogenase subunit alpha part 1</fullName>
        <ecNumber evidence="3">7.1.1.1</ecNumber>
    </recommendedName>
    <alternativeName>
        <fullName evidence="11">Nicotinamide nucleotide transhydrogenase subunit alpha 1</fullName>
    </alternativeName>
    <alternativeName>
        <fullName evidence="10">Pyridine nucleotide transhydrogenase subunit alpha 1</fullName>
    </alternativeName>
</protein>
<comment type="caution">
    <text evidence="14">The sequence shown here is derived from an EMBL/GenBank/DDBJ whole genome shotgun (WGS) entry which is preliminary data.</text>
</comment>
<sequence length="385" mass="40255">MIVAVPRETSAAERRVALVPAGVAALAKREVSCQVEANAGIAAGFTDEAYREAGAEIVADRATLLQAADVVLQVRTLGANPTGSPTDLDDLKPGAVVIGMADPLGSPAAATEYASRKLTLFALELLPRISRAQSMDVLSSMATVAGYKSVLLAAYELPKMFPLLMTAAGTQKPAKVLVIGAGVAGLQAIATARRLGAIVQAYDVRPAAREQIESVGATAVQLDLATDDAEDKGGYAKALSAEQEDRQREQLAGVVAQCDVVITTAAIPGRRSPLLITEKAVSAMQPGSVIVDLAAERGGNCEVTQPDQTVEHQGVKILGPTNLPSTAPLSASQMYSTNLINFFSLLIKDGELTIDTEDEVIRDTLVTRGGEITNTRVQQLLETAN</sequence>
<dbReference type="GO" id="GO:0050661">
    <property type="term" value="F:NADP binding"/>
    <property type="evidence" value="ECO:0007669"/>
    <property type="project" value="TreeGrafter"/>
</dbReference>
<dbReference type="Proteomes" id="UP001155241">
    <property type="component" value="Unassembled WGS sequence"/>
</dbReference>
<dbReference type="PANTHER" id="PTHR10160">
    <property type="entry name" value="NAD(P) TRANSHYDROGENASE"/>
    <property type="match status" value="1"/>
</dbReference>
<dbReference type="RefSeq" id="WP_252851000.1">
    <property type="nucleotide sequence ID" value="NZ_JAMXLR010000015.1"/>
</dbReference>
<dbReference type="NCBIfam" id="NF006942">
    <property type="entry name" value="PRK09424.1"/>
    <property type="match status" value="1"/>
</dbReference>
<evidence type="ECO:0000313" key="15">
    <source>
        <dbReference type="Proteomes" id="UP001155241"/>
    </source>
</evidence>
<evidence type="ECO:0000256" key="1">
    <source>
        <dbReference type="ARBA" id="ARBA00003943"/>
    </source>
</evidence>
<evidence type="ECO:0000313" key="14">
    <source>
        <dbReference type="EMBL" id="MCO6042900.1"/>
    </source>
</evidence>
<dbReference type="SUPFAM" id="SSF52283">
    <property type="entry name" value="Formate/glycerate dehydrogenase catalytic domain-like"/>
    <property type="match status" value="1"/>
</dbReference>
<dbReference type="Pfam" id="PF05222">
    <property type="entry name" value="AlaDh_PNT_N"/>
    <property type="match status" value="1"/>
</dbReference>
<evidence type="ECO:0000256" key="10">
    <source>
        <dbReference type="ARBA" id="ARBA00076996"/>
    </source>
</evidence>
<dbReference type="EC" id="7.1.1.1" evidence="3"/>
<keyword evidence="14" id="KW-0560">Oxidoreductase</keyword>
<keyword evidence="6" id="KW-1278">Translocase</keyword>
<dbReference type="GO" id="GO:0016491">
    <property type="term" value="F:oxidoreductase activity"/>
    <property type="evidence" value="ECO:0007669"/>
    <property type="project" value="UniProtKB-KW"/>
</dbReference>
<accession>A0A9X2F636</accession>
<proteinExistence type="inferred from homology"/>
<evidence type="ECO:0000256" key="6">
    <source>
        <dbReference type="ARBA" id="ARBA00022967"/>
    </source>
</evidence>
<dbReference type="CDD" id="cd05304">
    <property type="entry name" value="Rubrum_tdh"/>
    <property type="match status" value="1"/>
</dbReference>
<gene>
    <name evidence="14" type="ORF">NG895_03170</name>
</gene>
<dbReference type="InterPro" id="IPR008143">
    <property type="entry name" value="Ala_DH/PNT_CS2"/>
</dbReference>
<keyword evidence="5" id="KW-0521">NADP</keyword>
<evidence type="ECO:0000256" key="3">
    <source>
        <dbReference type="ARBA" id="ARBA00012943"/>
    </source>
</evidence>
<organism evidence="14 15">
    <name type="scientific">Aeoliella straminimaris</name>
    <dbReference type="NCBI Taxonomy" id="2954799"/>
    <lineage>
        <taxon>Bacteria</taxon>
        <taxon>Pseudomonadati</taxon>
        <taxon>Planctomycetota</taxon>
        <taxon>Planctomycetia</taxon>
        <taxon>Pirellulales</taxon>
        <taxon>Lacipirellulaceae</taxon>
        <taxon>Aeoliella</taxon>
    </lineage>
</organism>
<name>A0A9X2F636_9BACT</name>
<evidence type="ECO:0000259" key="13">
    <source>
        <dbReference type="SMART" id="SM01003"/>
    </source>
</evidence>
<dbReference type="SUPFAM" id="SSF51735">
    <property type="entry name" value="NAD(P)-binding Rossmann-fold domains"/>
    <property type="match status" value="1"/>
</dbReference>
<comment type="function">
    <text evidence="1">The transhydrogenation between NADH and NADP is coupled to respiration and ATP hydrolysis and functions as a proton pump across the membrane.</text>
</comment>
<dbReference type="GO" id="GO:0005886">
    <property type="term" value="C:plasma membrane"/>
    <property type="evidence" value="ECO:0007669"/>
    <property type="project" value="TreeGrafter"/>
</dbReference>
<dbReference type="GO" id="GO:0008750">
    <property type="term" value="F:proton-translocating NAD(P)+ transhydrogenase activity"/>
    <property type="evidence" value="ECO:0007669"/>
    <property type="project" value="UniProtKB-EC"/>
</dbReference>
<keyword evidence="7" id="KW-0520">NAD</keyword>
<dbReference type="PROSITE" id="PS00837">
    <property type="entry name" value="ALADH_PNT_2"/>
    <property type="match status" value="1"/>
</dbReference>
<dbReference type="Gene3D" id="3.40.50.720">
    <property type="entry name" value="NAD(P)-binding Rossmann-like Domain"/>
    <property type="match status" value="2"/>
</dbReference>
<evidence type="ECO:0000259" key="12">
    <source>
        <dbReference type="SMART" id="SM01002"/>
    </source>
</evidence>
<keyword evidence="4" id="KW-0547">Nucleotide-binding</keyword>
<comment type="similarity">
    <text evidence="2">Belongs to the AlaDH/PNT family.</text>
</comment>
<evidence type="ECO:0000256" key="2">
    <source>
        <dbReference type="ARBA" id="ARBA00005689"/>
    </source>
</evidence>
<dbReference type="InterPro" id="IPR007886">
    <property type="entry name" value="AlaDH/PNT_N"/>
</dbReference>
<evidence type="ECO:0000256" key="5">
    <source>
        <dbReference type="ARBA" id="ARBA00022857"/>
    </source>
</evidence>
<evidence type="ECO:0000256" key="4">
    <source>
        <dbReference type="ARBA" id="ARBA00022741"/>
    </source>
</evidence>
<dbReference type="Pfam" id="PF01262">
    <property type="entry name" value="AlaDh_PNT_C"/>
    <property type="match status" value="1"/>
</dbReference>